<organism evidence="2 3">
    <name type="scientific">Homarus americanus</name>
    <name type="common">American lobster</name>
    <dbReference type="NCBI Taxonomy" id="6706"/>
    <lineage>
        <taxon>Eukaryota</taxon>
        <taxon>Metazoa</taxon>
        <taxon>Ecdysozoa</taxon>
        <taxon>Arthropoda</taxon>
        <taxon>Crustacea</taxon>
        <taxon>Multicrustacea</taxon>
        <taxon>Malacostraca</taxon>
        <taxon>Eumalacostraca</taxon>
        <taxon>Eucarida</taxon>
        <taxon>Decapoda</taxon>
        <taxon>Pleocyemata</taxon>
        <taxon>Astacidea</taxon>
        <taxon>Nephropoidea</taxon>
        <taxon>Nephropidae</taxon>
        <taxon>Homarus</taxon>
    </lineage>
</organism>
<accession>A0A8J5TN79</accession>
<keyword evidence="3" id="KW-1185">Reference proteome</keyword>
<feature type="compositionally biased region" description="Basic residues" evidence="1">
    <location>
        <begin position="119"/>
        <end position="132"/>
    </location>
</feature>
<feature type="region of interest" description="Disordered" evidence="1">
    <location>
        <begin position="44"/>
        <end position="158"/>
    </location>
</feature>
<evidence type="ECO:0000256" key="1">
    <source>
        <dbReference type="SAM" id="MobiDB-lite"/>
    </source>
</evidence>
<comment type="caution">
    <text evidence="2">The sequence shown here is derived from an EMBL/GenBank/DDBJ whole genome shotgun (WGS) entry which is preliminary data.</text>
</comment>
<dbReference type="AlphaFoldDB" id="A0A8J5TN79"/>
<feature type="compositionally biased region" description="Basic and acidic residues" evidence="1">
    <location>
        <begin position="148"/>
        <end position="158"/>
    </location>
</feature>
<feature type="compositionally biased region" description="Polar residues" evidence="1">
    <location>
        <begin position="65"/>
        <end position="74"/>
    </location>
</feature>
<evidence type="ECO:0000313" key="3">
    <source>
        <dbReference type="Proteomes" id="UP000747542"/>
    </source>
</evidence>
<dbReference type="EMBL" id="JAHLQT010000907">
    <property type="protein sequence ID" value="KAG7177945.1"/>
    <property type="molecule type" value="Genomic_DNA"/>
</dbReference>
<name>A0A8J5TN79_HOMAM</name>
<feature type="compositionally biased region" description="Basic and acidic residues" evidence="1">
    <location>
        <begin position="100"/>
        <end position="110"/>
    </location>
</feature>
<feature type="compositionally biased region" description="Acidic residues" evidence="1">
    <location>
        <begin position="52"/>
        <end position="64"/>
    </location>
</feature>
<evidence type="ECO:0000313" key="2">
    <source>
        <dbReference type="EMBL" id="KAG7177945.1"/>
    </source>
</evidence>
<dbReference type="Proteomes" id="UP000747542">
    <property type="component" value="Unassembled WGS sequence"/>
</dbReference>
<gene>
    <name evidence="2" type="ORF">Hamer_G021894</name>
</gene>
<feature type="compositionally biased region" description="Acidic residues" evidence="1">
    <location>
        <begin position="136"/>
        <end position="147"/>
    </location>
</feature>
<protein>
    <submittedName>
        <fullName evidence="2">Uncharacterized protein</fullName>
    </submittedName>
</protein>
<proteinExistence type="predicted"/>
<sequence length="158" mass="17719">MSAGGMVVALSVWMSVGGSNKEVVGDLDSIRPKVPAYAKEFLDSPADSLASPDEDLLSTVDEDPTTQSPESSCVSAHDYWETGGESETTHHALPDLDDSHEERRLSERSFHRAYPQSSRRNRRRTKKRHHSHSPKEEDDDDDVDEEEKIPLMHHLADI</sequence>
<reference evidence="2" key="1">
    <citation type="journal article" date="2021" name="Sci. Adv.">
        <title>The American lobster genome reveals insights on longevity, neural, and immune adaptations.</title>
        <authorList>
            <person name="Polinski J.M."/>
            <person name="Zimin A.V."/>
            <person name="Clark K.F."/>
            <person name="Kohn A.B."/>
            <person name="Sadowski N."/>
            <person name="Timp W."/>
            <person name="Ptitsyn A."/>
            <person name="Khanna P."/>
            <person name="Romanova D.Y."/>
            <person name="Williams P."/>
            <person name="Greenwood S.J."/>
            <person name="Moroz L.L."/>
            <person name="Walt D.R."/>
            <person name="Bodnar A.G."/>
        </authorList>
    </citation>
    <scope>NUCLEOTIDE SEQUENCE</scope>
    <source>
        <strain evidence="2">GMGI-L3</strain>
    </source>
</reference>